<dbReference type="eggNOG" id="KOG1426">
    <property type="taxonomic scope" value="Eukaryota"/>
</dbReference>
<dbReference type="Gene3D" id="1.10.533.10">
    <property type="entry name" value="Death Domain, Fas"/>
    <property type="match status" value="1"/>
</dbReference>
<dbReference type="PROSITE" id="PS50209">
    <property type="entry name" value="CARD"/>
    <property type="match status" value="1"/>
</dbReference>
<keyword evidence="5" id="KW-1185">Reference proteome</keyword>
<gene>
    <name evidence="4" type="ORF">TRIADDRAFT_57518</name>
</gene>
<organism evidence="4 5">
    <name type="scientific">Trichoplax adhaerens</name>
    <name type="common">Trichoplax reptans</name>
    <dbReference type="NCBI Taxonomy" id="10228"/>
    <lineage>
        <taxon>Eukaryota</taxon>
        <taxon>Metazoa</taxon>
        <taxon>Placozoa</taxon>
        <taxon>Uniplacotomia</taxon>
        <taxon>Trichoplacea</taxon>
        <taxon>Trichoplacidae</taxon>
        <taxon>Trichoplax</taxon>
    </lineage>
</organism>
<dbReference type="SUPFAM" id="SSF47986">
    <property type="entry name" value="DEATH domain"/>
    <property type="match status" value="1"/>
</dbReference>
<protein>
    <recommendedName>
        <fullName evidence="3">CARD domain-containing protein</fullName>
    </recommendedName>
</protein>
<feature type="repeat" description="RCC1" evidence="2">
    <location>
        <begin position="450"/>
        <end position="501"/>
    </location>
</feature>
<dbReference type="PRINTS" id="PR00633">
    <property type="entry name" value="RCCNDNSATION"/>
</dbReference>
<dbReference type="STRING" id="10228.B3RZN5"/>
<dbReference type="InParanoid" id="B3RZN5"/>
<dbReference type="InterPro" id="IPR051210">
    <property type="entry name" value="Ub_ligase/GEF_domain"/>
</dbReference>
<sequence>MTIGNHEREAIEDSYESLIKNLSITSLLDKLLNEKVLQGIDQRQIRRERNLKRRNIRFLQILQQKSNEEFYRFCKVLELSDTEILVSLGQTLRKEAENKCQDIEINEENQVTEINEKNQVIAASPPNNGIILEDTESDFAHVMVDVFAWGNNHSGELGIPLSKNIEYPAPARCKAISKLRPIMIKGGHDKTYILSQEGKVYGIGQVELKEDEHDSKNLHVPRLINGLSHLTIIKLDIHPDGHFALGITIKGELYSWGETPAQQITSVKDAIFTNISCGRDHRAAITNQGKLYTWGYGGLGCLGHGNSKTCLEPTLVEALADKVVIDVACGSANQNHTVAVTSDDKVWSWGDPAGGKLGRIINSTKPCTLPGVIDGLLNKSVHRVICGSAFTLALTTSGSLYSWGHGSHYHSQHGIVGSVERPKIVDVLKDKRVIAIAAGSLHWLACTIYGEIYAWGNNDAGQLGVKTLKSSTDVIQVDTLMDEDINQVSCGFSHCFAWKSSLLQIKE</sequence>
<dbReference type="GO" id="GO:0042981">
    <property type="term" value="P:regulation of apoptotic process"/>
    <property type="evidence" value="ECO:0007669"/>
    <property type="project" value="InterPro"/>
</dbReference>
<dbReference type="Gene3D" id="2.130.10.30">
    <property type="entry name" value="Regulator of chromosome condensation 1/beta-lactamase-inhibitor protein II"/>
    <property type="match status" value="2"/>
</dbReference>
<keyword evidence="1" id="KW-0677">Repeat</keyword>
<accession>B3RZN5</accession>
<feature type="domain" description="CARD" evidence="3">
    <location>
        <begin position="3"/>
        <end position="92"/>
    </location>
</feature>
<evidence type="ECO:0000256" key="2">
    <source>
        <dbReference type="PROSITE-ProRule" id="PRU00235"/>
    </source>
</evidence>
<dbReference type="Pfam" id="PF00619">
    <property type="entry name" value="CARD"/>
    <property type="match status" value="1"/>
</dbReference>
<dbReference type="PROSITE" id="PS50012">
    <property type="entry name" value="RCC1_3"/>
    <property type="match status" value="5"/>
</dbReference>
<dbReference type="Pfam" id="PF00415">
    <property type="entry name" value="RCC1"/>
    <property type="match status" value="3"/>
</dbReference>
<feature type="repeat" description="RCC1" evidence="2">
    <location>
        <begin position="344"/>
        <end position="397"/>
    </location>
</feature>
<feature type="repeat" description="RCC1" evidence="2">
    <location>
        <begin position="398"/>
        <end position="449"/>
    </location>
</feature>
<feature type="repeat" description="RCC1" evidence="2">
    <location>
        <begin position="289"/>
        <end position="343"/>
    </location>
</feature>
<dbReference type="RefSeq" id="XP_002113761.1">
    <property type="nucleotide sequence ID" value="XM_002113725.1"/>
</dbReference>
<dbReference type="KEGG" id="tad:TRIADDRAFT_57518"/>
<reference evidence="4 5" key="1">
    <citation type="journal article" date="2008" name="Nature">
        <title>The Trichoplax genome and the nature of placozoans.</title>
        <authorList>
            <person name="Srivastava M."/>
            <person name="Begovic E."/>
            <person name="Chapman J."/>
            <person name="Putnam N.H."/>
            <person name="Hellsten U."/>
            <person name="Kawashima T."/>
            <person name="Kuo A."/>
            <person name="Mitros T."/>
            <person name="Salamov A."/>
            <person name="Carpenter M.L."/>
            <person name="Signorovitch A.Y."/>
            <person name="Moreno M.A."/>
            <person name="Kamm K."/>
            <person name="Grimwood J."/>
            <person name="Schmutz J."/>
            <person name="Shapiro H."/>
            <person name="Grigoriev I.V."/>
            <person name="Buss L.W."/>
            <person name="Schierwater B."/>
            <person name="Dellaporta S.L."/>
            <person name="Rokhsar D.S."/>
        </authorList>
    </citation>
    <scope>NUCLEOTIDE SEQUENCE [LARGE SCALE GENOMIC DNA]</scope>
    <source>
        <strain evidence="4 5">Grell-BS-1999</strain>
    </source>
</reference>
<evidence type="ECO:0000256" key="1">
    <source>
        <dbReference type="ARBA" id="ARBA00022737"/>
    </source>
</evidence>
<evidence type="ECO:0000313" key="4">
    <source>
        <dbReference type="EMBL" id="EDV24235.1"/>
    </source>
</evidence>
<evidence type="ECO:0000259" key="3">
    <source>
        <dbReference type="PROSITE" id="PS50209"/>
    </source>
</evidence>
<dbReference type="Proteomes" id="UP000009022">
    <property type="component" value="Unassembled WGS sequence"/>
</dbReference>
<dbReference type="CTD" id="6754611"/>
<dbReference type="PANTHER" id="PTHR22870">
    <property type="entry name" value="REGULATOR OF CHROMOSOME CONDENSATION"/>
    <property type="match status" value="1"/>
</dbReference>
<evidence type="ECO:0000313" key="5">
    <source>
        <dbReference type="Proteomes" id="UP000009022"/>
    </source>
</evidence>
<dbReference type="InterPro" id="IPR009091">
    <property type="entry name" value="RCC1/BLIP-II"/>
</dbReference>
<feature type="repeat" description="RCC1" evidence="2">
    <location>
        <begin position="144"/>
        <end position="197"/>
    </location>
</feature>
<dbReference type="PANTHER" id="PTHR22870:SF446">
    <property type="entry name" value="REGULATOR OF CHROMOSOME CONDENSATION DOMAIN-CONTAINING PROTEIN"/>
    <property type="match status" value="1"/>
</dbReference>
<dbReference type="GeneID" id="6754611"/>
<dbReference type="EMBL" id="DS985246">
    <property type="protein sequence ID" value="EDV24235.1"/>
    <property type="molecule type" value="Genomic_DNA"/>
</dbReference>
<dbReference type="OrthoDB" id="239701at2759"/>
<name>B3RZN5_TRIAD</name>
<dbReference type="InterPro" id="IPR000408">
    <property type="entry name" value="Reg_chr_condens"/>
</dbReference>
<dbReference type="CDD" id="cd01671">
    <property type="entry name" value="CARD"/>
    <property type="match status" value="1"/>
</dbReference>
<dbReference type="InterPro" id="IPR011029">
    <property type="entry name" value="DEATH-like_dom_sf"/>
</dbReference>
<dbReference type="InterPro" id="IPR001315">
    <property type="entry name" value="CARD"/>
</dbReference>
<dbReference type="SUPFAM" id="SSF50985">
    <property type="entry name" value="RCC1/BLIP-II"/>
    <property type="match status" value="1"/>
</dbReference>
<dbReference type="OMA" id="NISCGRD"/>
<dbReference type="AlphaFoldDB" id="B3RZN5"/>
<dbReference type="PhylomeDB" id="B3RZN5"/>
<dbReference type="HOGENOM" id="CLU_535695_0_0_1"/>
<proteinExistence type="predicted"/>